<sequence>MRVFREGALAFAILVAGATPSLAQDSDKAHGNAALTAASGGSGTAYVSGFDSEEAHAFGAWINRFNDAARISLSQVSGLQAAWNAASQSGDVEGLAKRFRPTLERTRAAITQSNAALRALDTPEFPGLDLAEPFQPARLVEQMLALNEQLSGMLDQFERFAEAVSAHDRAAMMQSIEAFLRTTKMVIESRRLLAEAELAAIDPQSSDYEYARFNVVLLGSGVRVLESLGLLLNGGDDPAFDEDLARMADEIDAIVAEGRRKLGVEMAAVKTTLASARGAEAESLERRRRMQLLDAEVFDLAAAYAAMLRAAGEDIRSHGLSMERLQPLSTRMNEARMQLNQIVLRQNAIFSGEE</sequence>
<evidence type="ECO:0000256" key="1">
    <source>
        <dbReference type="SAM" id="SignalP"/>
    </source>
</evidence>
<dbReference type="KEGG" id="spzr:G5C33_12525"/>
<reference evidence="2 3" key="1">
    <citation type="submission" date="2020-02" db="EMBL/GenBank/DDBJ databases">
        <authorList>
            <person name="Zheng R.K."/>
            <person name="Sun C.M."/>
        </authorList>
    </citation>
    <scope>NUCLEOTIDE SEQUENCE [LARGE SCALE GENOMIC DNA]</scope>
    <source>
        <strain evidence="3">zrk23</strain>
    </source>
</reference>
<gene>
    <name evidence="2" type="ORF">G5C33_12525</name>
</gene>
<feature type="signal peptide" evidence="1">
    <location>
        <begin position="1"/>
        <end position="23"/>
    </location>
</feature>
<evidence type="ECO:0000313" key="3">
    <source>
        <dbReference type="Proteomes" id="UP000501568"/>
    </source>
</evidence>
<feature type="chain" id="PRO_5026082082" evidence="1">
    <location>
        <begin position="24"/>
        <end position="354"/>
    </location>
</feature>
<evidence type="ECO:0000313" key="2">
    <source>
        <dbReference type="EMBL" id="QIG80524.1"/>
    </source>
</evidence>
<dbReference type="AlphaFoldDB" id="A0A6G6Y6E8"/>
<dbReference type="EMBL" id="CP049109">
    <property type="protein sequence ID" value="QIG80524.1"/>
    <property type="molecule type" value="Genomic_DNA"/>
</dbReference>
<proteinExistence type="predicted"/>
<dbReference type="Proteomes" id="UP000501568">
    <property type="component" value="Chromosome"/>
</dbReference>
<dbReference type="RefSeq" id="WP_165327530.1">
    <property type="nucleotide sequence ID" value="NZ_CP049109.1"/>
</dbReference>
<organism evidence="2 3">
    <name type="scientific">Stakelama tenebrarum</name>
    <dbReference type="NCBI Taxonomy" id="2711215"/>
    <lineage>
        <taxon>Bacteria</taxon>
        <taxon>Pseudomonadati</taxon>
        <taxon>Pseudomonadota</taxon>
        <taxon>Alphaproteobacteria</taxon>
        <taxon>Sphingomonadales</taxon>
        <taxon>Sphingomonadaceae</taxon>
        <taxon>Stakelama</taxon>
    </lineage>
</organism>
<keyword evidence="3" id="KW-1185">Reference proteome</keyword>
<keyword evidence="1" id="KW-0732">Signal</keyword>
<name>A0A6G6Y6E8_9SPHN</name>
<protein>
    <submittedName>
        <fullName evidence="2">Uncharacterized protein</fullName>
    </submittedName>
</protein>
<accession>A0A6G6Y6E8</accession>